<gene>
    <name evidence="2" type="ORF">F8C82_00695</name>
</gene>
<dbReference type="EMBL" id="WBVQ01000001">
    <property type="protein sequence ID" value="KAB2816948.1"/>
    <property type="molecule type" value="Genomic_DNA"/>
</dbReference>
<reference evidence="2 3" key="1">
    <citation type="submission" date="2019-10" db="EMBL/GenBank/DDBJ databases">
        <title>Genome sequence of Phaeocystidibacter marisrubri JCM30614 (type strain).</title>
        <authorList>
            <person name="Bowman J.P."/>
        </authorList>
    </citation>
    <scope>NUCLEOTIDE SEQUENCE [LARGE SCALE GENOMIC DNA]</scope>
    <source>
        <strain evidence="2 3">JCM 30614</strain>
    </source>
</reference>
<proteinExistence type="predicted"/>
<dbReference type="InterPro" id="IPR023614">
    <property type="entry name" value="Porin_dom_sf"/>
</dbReference>
<accession>A0A6L3ZH94</accession>
<keyword evidence="1" id="KW-0732">Signal</keyword>
<evidence type="ECO:0000313" key="2">
    <source>
        <dbReference type="EMBL" id="KAB2816948.1"/>
    </source>
</evidence>
<dbReference type="Proteomes" id="UP000484164">
    <property type="component" value="Unassembled WGS sequence"/>
</dbReference>
<sequence length="404" mass="45874">MKTLKKVLLLVVGTVASVSAHSQANDDSPLRRGLVFQDVENETYKVKLGFRIQPLFTTNFRDFEVLDDPQLIETGMQIRRARIKLDGYLGDPRWVYKLELALGNRNLGGTSGHTSLGARIILDAVVKYQIDGGKYSFWFGQTKLPGNRERVVSSQKLQFVDRSLANSRFNLDRDMGFQFHGKEKFLNSDWKWAVAISQGEGRNITDLNAGGFEYTARAEWLPLGQFTNKGDYLEADIYREESLKLSIGATYDFNNDAVRTRSNQGSWLEDAAGTFYPRDISTVIMDVMAKYNGWSMTAEWFDRTVNDPVIYDEQGNFLDVFYAGSAWSSQLGYVFKSNWEVAGRYTRVTPDEVVGGAFEQYTLGVSRYVYGHNIKVQTDVSFTNMVETAESDPLMFRFQIEIGI</sequence>
<evidence type="ECO:0000256" key="1">
    <source>
        <dbReference type="SAM" id="SignalP"/>
    </source>
</evidence>
<dbReference type="AlphaFoldDB" id="A0A6L3ZH94"/>
<dbReference type="OrthoDB" id="5442696at2"/>
<comment type="caution">
    <text evidence="2">The sequence shown here is derived from an EMBL/GenBank/DDBJ whole genome shotgun (WGS) entry which is preliminary data.</text>
</comment>
<keyword evidence="3" id="KW-1185">Reference proteome</keyword>
<organism evidence="2 3">
    <name type="scientific">Phaeocystidibacter marisrubri</name>
    <dbReference type="NCBI Taxonomy" id="1577780"/>
    <lineage>
        <taxon>Bacteria</taxon>
        <taxon>Pseudomonadati</taxon>
        <taxon>Bacteroidota</taxon>
        <taxon>Flavobacteriia</taxon>
        <taxon>Flavobacteriales</taxon>
        <taxon>Phaeocystidibacteraceae</taxon>
        <taxon>Phaeocystidibacter</taxon>
    </lineage>
</organism>
<dbReference type="Gene3D" id="2.40.160.10">
    <property type="entry name" value="Porin"/>
    <property type="match status" value="1"/>
</dbReference>
<evidence type="ECO:0000313" key="3">
    <source>
        <dbReference type="Proteomes" id="UP000484164"/>
    </source>
</evidence>
<protein>
    <submittedName>
        <fullName evidence="2">Porin</fullName>
    </submittedName>
</protein>
<feature type="signal peptide" evidence="1">
    <location>
        <begin position="1"/>
        <end position="24"/>
    </location>
</feature>
<name>A0A6L3ZH94_9FLAO</name>
<feature type="chain" id="PRO_5027020456" evidence="1">
    <location>
        <begin position="25"/>
        <end position="404"/>
    </location>
</feature>
<dbReference type="RefSeq" id="WP_151691520.1">
    <property type="nucleotide sequence ID" value="NZ_BMGX01000002.1"/>
</dbReference>